<sequence length="374" mass="38316">MRDLFKPAALKEALLTAISYMIPIVCGAGFVMAIGMALGGTQAQTLTPGSYSLWDAMASLGGAALNMLPMIISCGIAFAVAGKPGIAPGLVTGLAAITVQAGFIGGILGGYVAGWLAAAALRYLKVPDWAQGLIPTLIVPFVACLGAGLVMVYVFGAPVAWFTQALTDFLHSMSGASNTLFGALVGVLGVVDFGGPINKTVFAFSLTLQAEGIDGPVTVLQLANTGVPIGFGCAYLVSKLFRKPIYTAAEVETLKTAVPMGVVNIVEGTLPIIMNDLVRGVIATGCGGAVAGAVIMAVTQGAGASVPFGGFLMLPTMGQFWWAGLLGILADAATIALVYTLLKKPVPKEAQDIAAYVAQEEQESQLDPDDLQVM</sequence>
<keyword evidence="3" id="KW-1003">Cell membrane</keyword>
<dbReference type="PANTHER" id="PTHR30505">
    <property type="entry name" value="FRUCTOSE-LIKE PERMEASE"/>
    <property type="match status" value="1"/>
</dbReference>
<dbReference type="Proteomes" id="UP000310263">
    <property type="component" value="Unassembled WGS sequence"/>
</dbReference>
<proteinExistence type="predicted"/>
<keyword evidence="5" id="KW-0598">Phosphotransferase system</keyword>
<dbReference type="PANTHER" id="PTHR30505:SF0">
    <property type="entry name" value="FRUCTOSE-LIKE PTS SYSTEM EIIBC COMPONENT-RELATED"/>
    <property type="match status" value="1"/>
</dbReference>
<dbReference type="GO" id="GO:0009401">
    <property type="term" value="P:phosphoenolpyruvate-dependent sugar phosphotransferase system"/>
    <property type="evidence" value="ECO:0007669"/>
    <property type="project" value="UniProtKB-KW"/>
</dbReference>
<feature type="domain" description="PTS EIIC type-2" evidence="10">
    <location>
        <begin position="10"/>
        <end position="374"/>
    </location>
</feature>
<evidence type="ECO:0000313" key="12">
    <source>
        <dbReference type="Proteomes" id="UP000310263"/>
    </source>
</evidence>
<evidence type="ECO:0000256" key="1">
    <source>
        <dbReference type="ARBA" id="ARBA00004429"/>
    </source>
</evidence>
<evidence type="ECO:0000256" key="2">
    <source>
        <dbReference type="ARBA" id="ARBA00022448"/>
    </source>
</evidence>
<evidence type="ECO:0000256" key="3">
    <source>
        <dbReference type="ARBA" id="ARBA00022475"/>
    </source>
</evidence>
<keyword evidence="8 9" id="KW-0472">Membrane</keyword>
<keyword evidence="6 9" id="KW-0812">Transmembrane</keyword>
<evidence type="ECO:0000259" key="10">
    <source>
        <dbReference type="PROSITE" id="PS51104"/>
    </source>
</evidence>
<keyword evidence="12" id="KW-1185">Reference proteome</keyword>
<feature type="transmembrane region" description="Helical" evidence="9">
    <location>
        <begin position="175"/>
        <end position="197"/>
    </location>
</feature>
<evidence type="ECO:0000256" key="4">
    <source>
        <dbReference type="ARBA" id="ARBA00022597"/>
    </source>
</evidence>
<organism evidence="11 12">
    <name type="scientific">Muricaecibacterium torontonense</name>
    <dbReference type="NCBI Taxonomy" id="3032871"/>
    <lineage>
        <taxon>Bacteria</taxon>
        <taxon>Bacillati</taxon>
        <taxon>Actinomycetota</taxon>
        <taxon>Coriobacteriia</taxon>
        <taxon>Coriobacteriales</taxon>
        <taxon>Atopobiaceae</taxon>
        <taxon>Muricaecibacterium</taxon>
    </lineage>
</organism>
<dbReference type="RefSeq" id="WP_136012200.1">
    <property type="nucleotide sequence ID" value="NZ_SRYE01000002.1"/>
</dbReference>
<dbReference type="InterPro" id="IPR006327">
    <property type="entry name" value="PTS_IIC_fruc"/>
</dbReference>
<dbReference type="GO" id="GO:0008982">
    <property type="term" value="F:protein-N(PI)-phosphohistidine-sugar phosphotransferase activity"/>
    <property type="evidence" value="ECO:0007669"/>
    <property type="project" value="InterPro"/>
</dbReference>
<keyword evidence="2" id="KW-0813">Transport</keyword>
<feature type="transmembrane region" description="Helical" evidence="9">
    <location>
        <begin position="12"/>
        <end position="38"/>
    </location>
</feature>
<evidence type="ECO:0000313" key="11">
    <source>
        <dbReference type="EMBL" id="TGY62471.1"/>
    </source>
</evidence>
<evidence type="ECO:0000256" key="9">
    <source>
        <dbReference type="SAM" id="Phobius"/>
    </source>
</evidence>
<dbReference type="InterPro" id="IPR013014">
    <property type="entry name" value="PTS_EIIC_2"/>
</dbReference>
<keyword evidence="4" id="KW-0762">Sugar transport</keyword>
<evidence type="ECO:0000256" key="6">
    <source>
        <dbReference type="ARBA" id="ARBA00022692"/>
    </source>
</evidence>
<reference evidence="11 12" key="1">
    <citation type="submission" date="2019-04" db="EMBL/GenBank/DDBJ databases">
        <title>Microbes associate with the intestines of laboratory mice.</title>
        <authorList>
            <person name="Navarre W."/>
            <person name="Wong E."/>
            <person name="Huang K."/>
            <person name="Tropini C."/>
            <person name="Ng K."/>
            <person name="Yu B."/>
        </authorList>
    </citation>
    <scope>NUCLEOTIDE SEQUENCE [LARGE SCALE GENOMIC DNA]</scope>
    <source>
        <strain evidence="11 12">NM07_P-09</strain>
    </source>
</reference>
<evidence type="ECO:0000256" key="8">
    <source>
        <dbReference type="ARBA" id="ARBA00023136"/>
    </source>
</evidence>
<protein>
    <submittedName>
        <fullName evidence="11">PTS fructose transporter subunit IIC</fullName>
    </submittedName>
</protein>
<feature type="transmembrane region" description="Helical" evidence="9">
    <location>
        <begin position="137"/>
        <end position="163"/>
    </location>
</feature>
<dbReference type="EMBL" id="SRYE01000002">
    <property type="protein sequence ID" value="TGY62471.1"/>
    <property type="molecule type" value="Genomic_DNA"/>
</dbReference>
<comment type="caution">
    <text evidence="11">The sequence shown here is derived from an EMBL/GenBank/DDBJ whole genome shotgun (WGS) entry which is preliminary data.</text>
</comment>
<evidence type="ECO:0000256" key="5">
    <source>
        <dbReference type="ARBA" id="ARBA00022683"/>
    </source>
</evidence>
<dbReference type="GO" id="GO:0005351">
    <property type="term" value="F:carbohydrate:proton symporter activity"/>
    <property type="evidence" value="ECO:0007669"/>
    <property type="project" value="InterPro"/>
</dbReference>
<dbReference type="NCBIfam" id="TIGR01427">
    <property type="entry name" value="PTS_IIC_fructo"/>
    <property type="match status" value="1"/>
</dbReference>
<feature type="transmembrane region" description="Helical" evidence="9">
    <location>
        <begin position="319"/>
        <end position="342"/>
    </location>
</feature>
<accession>A0A4S2F5D6</accession>
<comment type="subcellular location">
    <subcellularLocation>
        <location evidence="1">Cell inner membrane</location>
        <topology evidence="1">Multi-pass membrane protein</topology>
    </subcellularLocation>
</comment>
<evidence type="ECO:0000256" key="7">
    <source>
        <dbReference type="ARBA" id="ARBA00022989"/>
    </source>
</evidence>
<dbReference type="GO" id="GO:0005886">
    <property type="term" value="C:plasma membrane"/>
    <property type="evidence" value="ECO:0007669"/>
    <property type="project" value="UniProtKB-SubCell"/>
</dbReference>
<feature type="transmembrane region" description="Helical" evidence="9">
    <location>
        <begin position="58"/>
        <end position="81"/>
    </location>
</feature>
<keyword evidence="7 9" id="KW-1133">Transmembrane helix</keyword>
<feature type="transmembrane region" description="Helical" evidence="9">
    <location>
        <begin position="277"/>
        <end position="299"/>
    </location>
</feature>
<gene>
    <name evidence="11" type="ORF">E5334_03315</name>
</gene>
<dbReference type="InterPro" id="IPR050864">
    <property type="entry name" value="Bacterial_PTS_Sugar_Transport"/>
</dbReference>
<name>A0A4S2F5D6_9ACTN</name>
<feature type="transmembrane region" description="Helical" evidence="9">
    <location>
        <begin position="93"/>
        <end position="117"/>
    </location>
</feature>
<dbReference type="GO" id="GO:0090563">
    <property type="term" value="F:protein-phosphocysteine-sugar phosphotransferase activity"/>
    <property type="evidence" value="ECO:0007669"/>
    <property type="project" value="TreeGrafter"/>
</dbReference>
<dbReference type="OrthoDB" id="9782569at2"/>
<dbReference type="PROSITE" id="PS51104">
    <property type="entry name" value="PTS_EIIC_TYPE_2"/>
    <property type="match status" value="1"/>
</dbReference>
<dbReference type="AlphaFoldDB" id="A0A4S2F5D6"/>